<dbReference type="Pfam" id="PF00353">
    <property type="entry name" value="HemolysinCabind"/>
    <property type="match status" value="1"/>
</dbReference>
<dbReference type="PANTHER" id="PTHR38340:SF1">
    <property type="entry name" value="S-LAYER PROTEIN"/>
    <property type="match status" value="1"/>
</dbReference>
<dbReference type="EMBL" id="QQWE01000014">
    <property type="protein sequence ID" value="REJ51448.1"/>
    <property type="molecule type" value="Genomic_DNA"/>
</dbReference>
<reference evidence="3 4" key="1">
    <citation type="submission" date="2017-08" db="EMBL/GenBank/DDBJ databases">
        <title>Functional genomic and metabolic studies of the symbiotic interactions of six Microcystis-dominated communities.</title>
        <authorList>
            <person name="Li Q."/>
            <person name="Lin F."/>
        </authorList>
    </citation>
    <scope>NUCLEOTIDE SEQUENCE [LARGE SCALE GENOMIC DNA]</scope>
    <source>
        <strain evidence="3">DA14</strain>
    </source>
</reference>
<evidence type="ECO:0000313" key="4">
    <source>
        <dbReference type="Proteomes" id="UP000256301"/>
    </source>
</evidence>
<comment type="caution">
    <text evidence="3">The sequence shown here is derived from an EMBL/GenBank/DDBJ whole genome shotgun (WGS) entry which is preliminary data.</text>
</comment>
<dbReference type="PANTHER" id="PTHR38340">
    <property type="entry name" value="S-LAYER PROTEIN"/>
    <property type="match status" value="1"/>
</dbReference>
<dbReference type="GO" id="GO:0005576">
    <property type="term" value="C:extracellular region"/>
    <property type="evidence" value="ECO:0007669"/>
    <property type="project" value="UniProtKB-SubCell"/>
</dbReference>
<dbReference type="GO" id="GO:0005509">
    <property type="term" value="F:calcium ion binding"/>
    <property type="evidence" value="ECO:0007669"/>
    <property type="project" value="InterPro"/>
</dbReference>
<proteinExistence type="predicted"/>
<dbReference type="AlphaFoldDB" id="A0A3E0LVL4"/>
<dbReference type="InterPro" id="IPR050557">
    <property type="entry name" value="RTX_toxin/Mannuronan_C5-epim"/>
</dbReference>
<comment type="subcellular location">
    <subcellularLocation>
        <location evidence="1">Secreted</location>
    </subcellularLocation>
</comment>
<evidence type="ECO:0000313" key="3">
    <source>
        <dbReference type="EMBL" id="REJ51448.1"/>
    </source>
</evidence>
<dbReference type="PRINTS" id="PR00313">
    <property type="entry name" value="CABNDNGRPT"/>
</dbReference>
<dbReference type="Proteomes" id="UP000256301">
    <property type="component" value="Unassembled WGS sequence"/>
</dbReference>
<gene>
    <name evidence="3" type="ORF">DWQ56_24860</name>
</gene>
<keyword evidence="2" id="KW-0964">Secreted</keyword>
<evidence type="ECO:0000256" key="2">
    <source>
        <dbReference type="ARBA" id="ARBA00022525"/>
    </source>
</evidence>
<organism evidence="3 4">
    <name type="scientific">Microcystis aeruginosa DA14</name>
    <dbReference type="NCBI Taxonomy" id="1987506"/>
    <lineage>
        <taxon>Bacteria</taxon>
        <taxon>Bacillati</taxon>
        <taxon>Cyanobacteriota</taxon>
        <taxon>Cyanophyceae</taxon>
        <taxon>Oscillatoriophycideae</taxon>
        <taxon>Chroococcales</taxon>
        <taxon>Microcystaceae</taxon>
        <taxon>Microcystis</taxon>
    </lineage>
</organism>
<name>A0A3E0LVL4_MICAE</name>
<evidence type="ECO:0000256" key="1">
    <source>
        <dbReference type="ARBA" id="ARBA00004613"/>
    </source>
</evidence>
<sequence length="294" mass="29320">MPTVTITFPGTSTGVLFSTSVSVRAFLEFNPNVAIAISTATVLPSDNLTSVGLLSIGGNTVWRITNAGDADTATLSRHGGGFSRLFSLPANSLIFVRGGAAGTYQLSGGIVNTKASSTVVNQIQTFDINESYSITGSAFSDNLTGAEGADTLIGGNGLDVLSGVGGDDILNGGTGNDGLTGGTGNDTLTGGAGADQFVYNFSNEGIDSITDFGNGADDIVLSSGGFGGTLTTIDSTLDSGLFSTAEDGTARIIYSGGVLSFDPDLFNTGTLVTIANIAGPGAATLNAGNIQVIA</sequence>
<dbReference type="Gene3D" id="2.150.10.10">
    <property type="entry name" value="Serralysin-like metalloprotease, C-terminal"/>
    <property type="match status" value="1"/>
</dbReference>
<dbReference type="InterPro" id="IPR001343">
    <property type="entry name" value="Hemolysn_Ca-bd"/>
</dbReference>
<protein>
    <submittedName>
        <fullName evidence="3">Calcium-binding protein</fullName>
    </submittedName>
</protein>
<dbReference type="PROSITE" id="PS00330">
    <property type="entry name" value="HEMOLYSIN_CALCIUM"/>
    <property type="match status" value="2"/>
</dbReference>
<accession>A0A3E0LVL4</accession>
<dbReference type="SUPFAM" id="SSF51120">
    <property type="entry name" value="beta-Roll"/>
    <property type="match status" value="1"/>
</dbReference>
<dbReference type="InterPro" id="IPR011049">
    <property type="entry name" value="Serralysin-like_metalloprot_C"/>
</dbReference>
<dbReference type="InterPro" id="IPR018511">
    <property type="entry name" value="Hemolysin-typ_Ca-bd_CS"/>
</dbReference>